<organism evidence="2 3">
    <name type="scientific">Corynebacterium massiliense DSM 45435</name>
    <dbReference type="NCBI Taxonomy" id="1121364"/>
    <lineage>
        <taxon>Bacteria</taxon>
        <taxon>Bacillati</taxon>
        <taxon>Actinomycetota</taxon>
        <taxon>Actinomycetes</taxon>
        <taxon>Mycobacteriales</taxon>
        <taxon>Corynebacteriaceae</taxon>
        <taxon>Corynebacterium</taxon>
    </lineage>
</organism>
<dbReference type="RefSeq" id="WP_022862918.1">
    <property type="nucleotide sequence ID" value="NZ_ATVG01000004.1"/>
</dbReference>
<dbReference type="EMBL" id="CP063189">
    <property type="protein sequence ID" value="WCZ32059.1"/>
    <property type="molecule type" value="Genomic_DNA"/>
</dbReference>
<reference evidence="2 3" key="1">
    <citation type="submission" date="2020-10" db="EMBL/GenBank/DDBJ databases">
        <title>Complete genome sequence of Corynebacterium massiliense DSM 45435, type strain of Corynebacterium massiliense.</title>
        <authorList>
            <person name="Busche T."/>
            <person name="Kalinowski J."/>
            <person name="Ruckert C."/>
        </authorList>
    </citation>
    <scope>NUCLEOTIDE SEQUENCE [LARGE SCALE GENOMIC DNA]</scope>
    <source>
        <strain evidence="2 3">DSM 45435</strain>
    </source>
</reference>
<feature type="transmembrane region" description="Helical" evidence="1">
    <location>
        <begin position="495"/>
        <end position="519"/>
    </location>
</feature>
<feature type="transmembrane region" description="Helical" evidence="1">
    <location>
        <begin position="139"/>
        <end position="158"/>
    </location>
</feature>
<feature type="transmembrane region" description="Helical" evidence="1">
    <location>
        <begin position="60"/>
        <end position="80"/>
    </location>
</feature>
<feature type="transmembrane region" description="Helical" evidence="1">
    <location>
        <begin position="453"/>
        <end position="475"/>
    </location>
</feature>
<keyword evidence="3" id="KW-1185">Reference proteome</keyword>
<dbReference type="Proteomes" id="UP001220064">
    <property type="component" value="Chromosome"/>
</dbReference>
<sequence length="537" mass="56541">MSSVTRTIIALHAKLWPRSFKANPSQFVVLLIFFLYGLPGALGLAFLTGDIALQENDLQYAAGLQGLGVFFYWLLALLYPSGESQVEPSRMATLPLRPRELVPGLLWTEFLQARTVLALLCTVATAVIIPAVLGDATSTTFVVAWAVSCLVSFVLAVVDAASMSGLGQLLGAQPAWVRYLVFAAGLVVAVVATFAVSADTTDMEATGTAVLRTFAWTPFAAPGSAVTFGVVGHWAPVVLMAVLTVALFFLAAWAQEKAIGVALHAPAEGESRKSSTSKRGTVLLPWAPRTRWGAIYSRALCYWWRDSRFRAQWASAVVLTAIFCGTGLAAGDPTRPYIGLISSVILCTTATANDYGYDGPANWVHLAAHVPAKTMVTARAAAGGTLGGATLLITAVISGFATGANPIFWTCLSVATCASLAGLGFAAVMAVFNPYPTSKPGTNAFNDRSGFNGAAILTSLIGIFGVWLPLVPGTIMMGLALSRGHASFADMASGLFLTGLALNVVLAVAVLVGGLAIAYRRLSHSWPDIFQRVRNYV</sequence>
<evidence type="ECO:0000313" key="2">
    <source>
        <dbReference type="EMBL" id="WCZ32059.1"/>
    </source>
</evidence>
<evidence type="ECO:0008006" key="4">
    <source>
        <dbReference type="Google" id="ProtNLM"/>
    </source>
</evidence>
<keyword evidence="1" id="KW-0812">Transmembrane</keyword>
<proteinExistence type="predicted"/>
<feature type="transmembrane region" description="Helical" evidence="1">
    <location>
        <begin position="115"/>
        <end position="133"/>
    </location>
</feature>
<keyword evidence="1" id="KW-0472">Membrane</keyword>
<feature type="transmembrane region" description="Helical" evidence="1">
    <location>
        <begin position="234"/>
        <end position="254"/>
    </location>
</feature>
<protein>
    <recommendedName>
        <fullName evidence="4">ABC transporter permease</fullName>
    </recommendedName>
</protein>
<name>A0ABY7U5T9_9CORY</name>
<feature type="transmembrane region" description="Helical" evidence="1">
    <location>
        <begin position="179"/>
        <end position="198"/>
    </location>
</feature>
<evidence type="ECO:0000313" key="3">
    <source>
        <dbReference type="Proteomes" id="UP001220064"/>
    </source>
</evidence>
<evidence type="ECO:0000256" key="1">
    <source>
        <dbReference type="SAM" id="Phobius"/>
    </source>
</evidence>
<gene>
    <name evidence="2" type="ORF">CMASS_03020</name>
</gene>
<keyword evidence="1" id="KW-1133">Transmembrane helix</keyword>
<feature type="transmembrane region" description="Helical" evidence="1">
    <location>
        <begin position="27"/>
        <end position="48"/>
    </location>
</feature>
<feature type="transmembrane region" description="Helical" evidence="1">
    <location>
        <begin position="407"/>
        <end position="432"/>
    </location>
</feature>
<accession>A0ABY7U5T9</accession>
<feature type="transmembrane region" description="Helical" evidence="1">
    <location>
        <begin position="378"/>
        <end position="401"/>
    </location>
</feature>